<sequence length="112" mass="12633">MDYVEGGESLTEGSQVVINWSSRQNFRKKTKSKCHQKEQQKTEAAKNSQDQGDFIINVEVNHNDNEPLHTETPIASPQNIQGFQEKEKIKHDTMGQEGMTDIMPEVSTSANV</sequence>
<organism evidence="2 3">
    <name type="scientific">Austropuccinia psidii MF-1</name>
    <dbReference type="NCBI Taxonomy" id="1389203"/>
    <lineage>
        <taxon>Eukaryota</taxon>
        <taxon>Fungi</taxon>
        <taxon>Dikarya</taxon>
        <taxon>Basidiomycota</taxon>
        <taxon>Pucciniomycotina</taxon>
        <taxon>Pucciniomycetes</taxon>
        <taxon>Pucciniales</taxon>
        <taxon>Sphaerophragmiaceae</taxon>
        <taxon>Austropuccinia</taxon>
    </lineage>
</organism>
<evidence type="ECO:0000313" key="3">
    <source>
        <dbReference type="Proteomes" id="UP000765509"/>
    </source>
</evidence>
<proteinExistence type="predicted"/>
<name>A0A9Q3GJK9_9BASI</name>
<reference evidence="2" key="1">
    <citation type="submission" date="2021-03" db="EMBL/GenBank/DDBJ databases">
        <title>Draft genome sequence of rust myrtle Austropuccinia psidii MF-1, a brazilian biotype.</title>
        <authorList>
            <person name="Quecine M.C."/>
            <person name="Pachon D.M.R."/>
            <person name="Bonatelli M.L."/>
            <person name="Correr F.H."/>
            <person name="Franceschini L.M."/>
            <person name="Leite T.F."/>
            <person name="Margarido G.R.A."/>
            <person name="Almeida C.A."/>
            <person name="Ferrarezi J.A."/>
            <person name="Labate C.A."/>
        </authorList>
    </citation>
    <scope>NUCLEOTIDE SEQUENCE</scope>
    <source>
        <strain evidence="2">MF-1</strain>
    </source>
</reference>
<evidence type="ECO:0000313" key="2">
    <source>
        <dbReference type="EMBL" id="MBW0469883.1"/>
    </source>
</evidence>
<dbReference type="EMBL" id="AVOT02002300">
    <property type="protein sequence ID" value="MBW0469883.1"/>
    <property type="molecule type" value="Genomic_DNA"/>
</dbReference>
<keyword evidence="3" id="KW-1185">Reference proteome</keyword>
<evidence type="ECO:0000256" key="1">
    <source>
        <dbReference type="SAM" id="MobiDB-lite"/>
    </source>
</evidence>
<feature type="compositionally biased region" description="Basic residues" evidence="1">
    <location>
        <begin position="25"/>
        <end position="34"/>
    </location>
</feature>
<feature type="compositionally biased region" description="Basic and acidic residues" evidence="1">
    <location>
        <begin position="35"/>
        <end position="44"/>
    </location>
</feature>
<feature type="region of interest" description="Disordered" evidence="1">
    <location>
        <begin position="25"/>
        <end position="53"/>
    </location>
</feature>
<dbReference type="Proteomes" id="UP000765509">
    <property type="component" value="Unassembled WGS sequence"/>
</dbReference>
<gene>
    <name evidence="2" type="ORF">O181_009598</name>
</gene>
<comment type="caution">
    <text evidence="2">The sequence shown here is derived from an EMBL/GenBank/DDBJ whole genome shotgun (WGS) entry which is preliminary data.</text>
</comment>
<feature type="region of interest" description="Disordered" evidence="1">
    <location>
        <begin position="88"/>
        <end position="112"/>
    </location>
</feature>
<accession>A0A9Q3GJK9</accession>
<dbReference type="AlphaFoldDB" id="A0A9Q3GJK9"/>
<protein>
    <submittedName>
        <fullName evidence="2">Uncharacterized protein</fullName>
    </submittedName>
</protein>